<gene>
    <name evidence="1" type="ORF">PAHAL_9G543300</name>
</gene>
<name>A0A2T8I5P9_9POAL</name>
<sequence length="69" mass="7272">MGASCFPFGAPAASGSRRLWSYAESSSLGPSCSAAEAVDLPAGPRRSRRIAWEKAVRGYPSPWAAAHYS</sequence>
<protein>
    <submittedName>
        <fullName evidence="1">Uncharacterized protein</fullName>
    </submittedName>
</protein>
<evidence type="ECO:0000313" key="1">
    <source>
        <dbReference type="EMBL" id="PVH32992.1"/>
    </source>
</evidence>
<accession>A0A2T8I5P9</accession>
<dbReference type="AlphaFoldDB" id="A0A2T8I5P9"/>
<proteinExistence type="predicted"/>
<reference evidence="1" key="1">
    <citation type="submission" date="2018-04" db="EMBL/GenBank/DDBJ databases">
        <title>WGS assembly of Panicum hallii.</title>
        <authorList>
            <person name="Lovell J."/>
            <person name="Jenkins J."/>
            <person name="Lowry D."/>
            <person name="Mamidi S."/>
            <person name="Sreedasyam A."/>
            <person name="Weng X."/>
            <person name="Barry K."/>
            <person name="Bonette J."/>
            <person name="Campitelli B."/>
            <person name="Daum C."/>
            <person name="Gordon S."/>
            <person name="Gould B."/>
            <person name="Lipzen A."/>
            <person name="Macqueen A."/>
            <person name="Palacio-Mejia J."/>
            <person name="Plott C."/>
            <person name="Shakirov E."/>
            <person name="Shu S."/>
            <person name="Yoshinaga Y."/>
            <person name="Zane M."/>
            <person name="Rokhsar D."/>
            <person name="Grimwood J."/>
            <person name="Schmutz J."/>
            <person name="Juenger T."/>
        </authorList>
    </citation>
    <scope>NUCLEOTIDE SEQUENCE [LARGE SCALE GENOMIC DNA]</scope>
    <source>
        <strain evidence="1">FIL2</strain>
    </source>
</reference>
<dbReference type="Proteomes" id="UP000243499">
    <property type="component" value="Chromosome 9"/>
</dbReference>
<organism evidence="1">
    <name type="scientific">Panicum hallii</name>
    <dbReference type="NCBI Taxonomy" id="206008"/>
    <lineage>
        <taxon>Eukaryota</taxon>
        <taxon>Viridiplantae</taxon>
        <taxon>Streptophyta</taxon>
        <taxon>Embryophyta</taxon>
        <taxon>Tracheophyta</taxon>
        <taxon>Spermatophyta</taxon>
        <taxon>Magnoliopsida</taxon>
        <taxon>Liliopsida</taxon>
        <taxon>Poales</taxon>
        <taxon>Poaceae</taxon>
        <taxon>PACMAD clade</taxon>
        <taxon>Panicoideae</taxon>
        <taxon>Panicodae</taxon>
        <taxon>Paniceae</taxon>
        <taxon>Panicinae</taxon>
        <taxon>Panicum</taxon>
        <taxon>Panicum sect. Panicum</taxon>
    </lineage>
</organism>
<dbReference type="Gramene" id="PVH32992">
    <property type="protein sequence ID" value="PVH32992"/>
    <property type="gene ID" value="PAHAL_9G543300"/>
</dbReference>
<dbReference type="EMBL" id="CM008054">
    <property type="protein sequence ID" value="PVH32992.1"/>
    <property type="molecule type" value="Genomic_DNA"/>
</dbReference>